<sequence length="279" mass="30374">MRLRIDLAYDGTEFRGWADQPGLRTVQGTVEAALGTALRLDPPPLTVCAGRTDAGVHARGQVVHVDVEDAVLAAALDERGLDRLLRRLNGILPADVVLRGLREAPADFDARFGALWRRYAYRVADRPEALDPLRRSHVLAWPRPLDLEAMNAASAVLVGRHDFAAFCKKREGATTIRTLEELSWRRDEGGLAIAHVRADAFCHSMVRSLVGCLLAIGEGRKPVAWAADMLGAAERSSAIAVVHAHGLTLEEVAYPDDAELAARALRTRARRTAEEVTGS</sequence>
<evidence type="ECO:0000313" key="7">
    <source>
        <dbReference type="EMBL" id="GAA4118922.1"/>
    </source>
</evidence>
<evidence type="ECO:0000256" key="5">
    <source>
        <dbReference type="RuleBase" id="RU003792"/>
    </source>
</evidence>
<evidence type="ECO:0000256" key="4">
    <source>
        <dbReference type="HAMAP-Rule" id="MF_00171"/>
    </source>
</evidence>
<feature type="active site" description="Nucleophile" evidence="4">
    <location>
        <position position="53"/>
    </location>
</feature>
<evidence type="ECO:0000256" key="3">
    <source>
        <dbReference type="ARBA" id="ARBA00023235"/>
    </source>
</evidence>
<dbReference type="Proteomes" id="UP001501495">
    <property type="component" value="Unassembled WGS sequence"/>
</dbReference>
<evidence type="ECO:0000256" key="2">
    <source>
        <dbReference type="ARBA" id="ARBA00022694"/>
    </source>
</evidence>
<comment type="caution">
    <text evidence="7">The sequence shown here is derived from an EMBL/GenBank/DDBJ whole genome shotgun (WGS) entry which is preliminary data.</text>
</comment>
<keyword evidence="3 4" id="KW-0413">Isomerase</keyword>
<dbReference type="PIRSF" id="PIRSF001430">
    <property type="entry name" value="tRNA_psdUrid_synth"/>
    <property type="match status" value="1"/>
</dbReference>
<dbReference type="Gene3D" id="3.30.70.580">
    <property type="entry name" value="Pseudouridine synthase I, catalytic domain, N-terminal subdomain"/>
    <property type="match status" value="1"/>
</dbReference>
<accession>A0ABP7XIM0</accession>
<dbReference type="InterPro" id="IPR020103">
    <property type="entry name" value="PsdUridine_synth_cat_dom_sf"/>
</dbReference>
<reference evidence="8" key="1">
    <citation type="journal article" date="2019" name="Int. J. Syst. Evol. Microbiol.">
        <title>The Global Catalogue of Microorganisms (GCM) 10K type strain sequencing project: providing services to taxonomists for standard genome sequencing and annotation.</title>
        <authorList>
            <consortium name="The Broad Institute Genomics Platform"/>
            <consortium name="The Broad Institute Genome Sequencing Center for Infectious Disease"/>
            <person name="Wu L."/>
            <person name="Ma J."/>
        </authorList>
    </citation>
    <scope>NUCLEOTIDE SEQUENCE [LARGE SCALE GENOMIC DNA]</scope>
    <source>
        <strain evidence="8">JCM 16703</strain>
    </source>
</reference>
<dbReference type="SUPFAM" id="SSF55120">
    <property type="entry name" value="Pseudouridine synthase"/>
    <property type="match status" value="1"/>
</dbReference>
<dbReference type="Pfam" id="PF01416">
    <property type="entry name" value="PseudoU_synth_1"/>
    <property type="match status" value="1"/>
</dbReference>
<name>A0ABP7XIM0_9ACTN</name>
<dbReference type="InterPro" id="IPR020097">
    <property type="entry name" value="PsdUridine_synth_TruA_a/b_dom"/>
</dbReference>
<dbReference type="NCBIfam" id="TIGR00071">
    <property type="entry name" value="hisT_truA"/>
    <property type="match status" value="1"/>
</dbReference>
<dbReference type="Gene3D" id="3.30.70.660">
    <property type="entry name" value="Pseudouridine synthase I, catalytic domain, C-terminal subdomain"/>
    <property type="match status" value="1"/>
</dbReference>
<dbReference type="InterPro" id="IPR001406">
    <property type="entry name" value="PsdUridine_synth_TruA"/>
</dbReference>
<proteinExistence type="inferred from homology"/>
<evidence type="ECO:0000313" key="8">
    <source>
        <dbReference type="Proteomes" id="UP001501495"/>
    </source>
</evidence>
<dbReference type="EC" id="5.4.99.12" evidence="4"/>
<dbReference type="InterPro" id="IPR020094">
    <property type="entry name" value="TruA/RsuA/RluB/E/F_N"/>
</dbReference>
<dbReference type="CDD" id="cd02570">
    <property type="entry name" value="PseudoU_synth_EcTruA"/>
    <property type="match status" value="1"/>
</dbReference>
<dbReference type="RefSeq" id="WP_344733316.1">
    <property type="nucleotide sequence ID" value="NZ_BAAAZH010000013.1"/>
</dbReference>
<comment type="caution">
    <text evidence="4">Lacks conserved residue(s) required for the propagation of feature annotation.</text>
</comment>
<feature type="binding site" evidence="4">
    <location>
        <position position="119"/>
    </location>
    <ligand>
        <name>substrate</name>
    </ligand>
</feature>
<comment type="function">
    <text evidence="4">Formation of pseudouridine at positions 38, 39 and 40 in the anticodon stem and loop of transfer RNAs.</text>
</comment>
<keyword evidence="8" id="KW-1185">Reference proteome</keyword>
<comment type="similarity">
    <text evidence="1 4 5">Belongs to the tRNA pseudouridine synthase TruA family.</text>
</comment>
<dbReference type="EMBL" id="BAAAZH010000013">
    <property type="protein sequence ID" value="GAA4118922.1"/>
    <property type="molecule type" value="Genomic_DNA"/>
</dbReference>
<evidence type="ECO:0000256" key="1">
    <source>
        <dbReference type="ARBA" id="ARBA00009375"/>
    </source>
</evidence>
<comment type="catalytic activity">
    <reaction evidence="4 5">
        <text>uridine(38/39/40) in tRNA = pseudouridine(38/39/40) in tRNA</text>
        <dbReference type="Rhea" id="RHEA:22376"/>
        <dbReference type="Rhea" id="RHEA-COMP:10085"/>
        <dbReference type="Rhea" id="RHEA-COMP:10087"/>
        <dbReference type="ChEBI" id="CHEBI:65314"/>
        <dbReference type="ChEBI" id="CHEBI:65315"/>
        <dbReference type="EC" id="5.4.99.12"/>
    </reaction>
</comment>
<organism evidence="7 8">
    <name type="scientific">Nocardioides fonticola</name>
    <dbReference type="NCBI Taxonomy" id="450363"/>
    <lineage>
        <taxon>Bacteria</taxon>
        <taxon>Bacillati</taxon>
        <taxon>Actinomycetota</taxon>
        <taxon>Actinomycetes</taxon>
        <taxon>Propionibacteriales</taxon>
        <taxon>Nocardioidaceae</taxon>
        <taxon>Nocardioides</taxon>
    </lineage>
</organism>
<feature type="domain" description="Pseudouridine synthase I TruA alpha/beta" evidence="6">
    <location>
        <begin position="154"/>
        <end position="255"/>
    </location>
</feature>
<protein>
    <recommendedName>
        <fullName evidence="4">tRNA pseudouridine synthase A</fullName>
        <ecNumber evidence="4">5.4.99.12</ecNumber>
    </recommendedName>
    <alternativeName>
        <fullName evidence="4">tRNA pseudouridine(38-40) synthase</fullName>
    </alternativeName>
    <alternativeName>
        <fullName evidence="4">tRNA pseudouridylate synthase I</fullName>
    </alternativeName>
    <alternativeName>
        <fullName evidence="4">tRNA-uridine isomerase I</fullName>
    </alternativeName>
</protein>
<gene>
    <name evidence="4 7" type="primary">truA</name>
    <name evidence="7" type="ORF">GCM10022215_21020</name>
</gene>
<dbReference type="HAMAP" id="MF_00171">
    <property type="entry name" value="TruA"/>
    <property type="match status" value="1"/>
</dbReference>
<dbReference type="PANTHER" id="PTHR11142:SF0">
    <property type="entry name" value="TRNA PSEUDOURIDINE SYNTHASE-LIKE 1"/>
    <property type="match status" value="1"/>
</dbReference>
<dbReference type="PANTHER" id="PTHR11142">
    <property type="entry name" value="PSEUDOURIDYLATE SYNTHASE"/>
    <property type="match status" value="1"/>
</dbReference>
<dbReference type="InterPro" id="IPR020095">
    <property type="entry name" value="PsdUridine_synth_TruA_C"/>
</dbReference>
<evidence type="ECO:0000259" key="6">
    <source>
        <dbReference type="Pfam" id="PF01416"/>
    </source>
</evidence>
<comment type="subunit">
    <text evidence="4">Homodimer.</text>
</comment>
<keyword evidence="2 4" id="KW-0819">tRNA processing</keyword>